<dbReference type="GO" id="GO:0051539">
    <property type="term" value="F:4 iron, 4 sulfur cluster binding"/>
    <property type="evidence" value="ECO:0007669"/>
    <property type="project" value="UniProtKB-UniRule"/>
</dbReference>
<keyword evidence="3 12" id="KW-0949">S-adenosyl-L-methionine</keyword>
<keyword evidence="2 12" id="KW-0004">4Fe-4S</keyword>
<dbReference type="HAMAP" id="MF_01225_B">
    <property type="entry name" value="MoaA_B"/>
    <property type="match status" value="1"/>
</dbReference>
<keyword evidence="7 12" id="KW-0411">Iron-sulfur</keyword>
<dbReference type="GO" id="GO:0005525">
    <property type="term" value="F:GTP binding"/>
    <property type="evidence" value="ECO:0007669"/>
    <property type="project" value="UniProtKB-UniRule"/>
</dbReference>
<comment type="pathway">
    <text evidence="12">Cofactor biosynthesis; molybdopterin biosynthesis.</text>
</comment>
<keyword evidence="6 12" id="KW-0408">Iron</keyword>
<dbReference type="GO" id="GO:1904047">
    <property type="term" value="F:S-adenosyl-L-methionine binding"/>
    <property type="evidence" value="ECO:0007669"/>
    <property type="project" value="UniProtKB-UniRule"/>
</dbReference>
<keyword evidence="9 12" id="KW-0501">Molybdenum cofactor biosynthesis</keyword>
<feature type="binding site" evidence="12">
    <location>
        <position position="261"/>
    </location>
    <ligand>
        <name>[4Fe-4S] cluster</name>
        <dbReference type="ChEBI" id="CHEBI:49883"/>
        <label>2</label>
        <note>4Fe-4S-substrate</note>
    </ligand>
</feature>
<dbReference type="SUPFAM" id="SSF102114">
    <property type="entry name" value="Radical SAM enzymes"/>
    <property type="match status" value="1"/>
</dbReference>
<evidence type="ECO:0000256" key="6">
    <source>
        <dbReference type="ARBA" id="ARBA00023004"/>
    </source>
</evidence>
<keyword evidence="4 12" id="KW-0479">Metal-binding</keyword>
<feature type="binding site" evidence="12">
    <location>
        <begin position="266"/>
        <end position="268"/>
    </location>
    <ligand>
        <name>GTP</name>
        <dbReference type="ChEBI" id="CHEBI:37565"/>
    </ligand>
</feature>
<comment type="similarity">
    <text evidence="12">Belongs to the radical SAM superfamily. MoaA family.</text>
</comment>
<feature type="domain" description="Radical SAM core" evidence="13">
    <location>
        <begin position="11"/>
        <end position="227"/>
    </location>
</feature>
<feature type="binding site" evidence="12">
    <location>
        <position position="70"/>
    </location>
    <ligand>
        <name>GTP</name>
        <dbReference type="ChEBI" id="CHEBI:37565"/>
    </ligand>
</feature>
<dbReference type="InterPro" id="IPR013483">
    <property type="entry name" value="MoaA"/>
</dbReference>
<reference evidence="15" key="1">
    <citation type="submission" date="2017-04" db="EMBL/GenBank/DDBJ databases">
        <authorList>
            <person name="Varghese N."/>
            <person name="Submissions S."/>
        </authorList>
    </citation>
    <scope>NUCLEOTIDE SEQUENCE [LARGE SCALE GENOMIC DNA]</scope>
    <source>
        <strain evidence="15">N3/975</strain>
    </source>
</reference>
<dbReference type="GO" id="GO:0061798">
    <property type="term" value="F:GTP 3',8'-cyclase activity"/>
    <property type="evidence" value="ECO:0007669"/>
    <property type="project" value="UniProtKB-UniRule"/>
</dbReference>
<feature type="binding site" evidence="12">
    <location>
        <position position="20"/>
    </location>
    <ligand>
        <name>GTP</name>
        <dbReference type="ChEBI" id="CHEBI:37565"/>
    </ligand>
</feature>
<evidence type="ECO:0000256" key="5">
    <source>
        <dbReference type="ARBA" id="ARBA00022741"/>
    </source>
</evidence>
<gene>
    <name evidence="12" type="primary">moaA</name>
    <name evidence="14" type="ORF">SAMN05661091_0272</name>
</gene>
<dbReference type="InterPro" id="IPR050105">
    <property type="entry name" value="MoCo_biosynth_MoaA/MoaC"/>
</dbReference>
<dbReference type="SFLD" id="SFLDG01383">
    <property type="entry name" value="cyclic_pyranopterin_phosphate"/>
    <property type="match status" value="1"/>
</dbReference>
<comment type="subunit">
    <text evidence="12">Monomer and homodimer.</text>
</comment>
<dbReference type="GO" id="GO:0046872">
    <property type="term" value="F:metal ion binding"/>
    <property type="evidence" value="ECO:0007669"/>
    <property type="project" value="UniProtKB-KW"/>
</dbReference>
<sequence>MKPMIEPLTDSFGRIHDYIRISVTDRCNLRCVYCMPEEGMVFQPHDEIMSYEEIASVLRVLAPMGVSKVRLTGGEPLVRKDLESLVAMISDIEGIQDISLTTNGLLLSSKARLLKEAGLTRINISLDSLHKERYAKITRGGDVRKVLEGIEAAYEVGLDPIKLNMVLMKGFNEDEIRDFVAMTIHRPLHVRFIEYMPIGQASEEWRKTYIPLSHVTDVCHEAGWTIQDDQGPAGNGPSRNMKIQGAAGTFGLIHPVSDHFCDSCNRLRLTADGHIKACLYWSDEYNVRRVAHDPEATASLFRKALGSKPQNHEMALALEKKAQSHTPTNRRMSQIGG</sequence>
<keyword evidence="8 12" id="KW-0342">GTP-binding</keyword>
<evidence type="ECO:0000313" key="15">
    <source>
        <dbReference type="Proteomes" id="UP000192940"/>
    </source>
</evidence>
<dbReference type="Pfam" id="PF04055">
    <property type="entry name" value="Radical_SAM"/>
    <property type="match status" value="1"/>
</dbReference>
<dbReference type="NCBIfam" id="TIGR02666">
    <property type="entry name" value="moaA"/>
    <property type="match status" value="1"/>
</dbReference>
<dbReference type="InterPro" id="IPR013785">
    <property type="entry name" value="Aldolase_TIM"/>
</dbReference>
<evidence type="ECO:0000256" key="7">
    <source>
        <dbReference type="ARBA" id="ARBA00023014"/>
    </source>
</evidence>
<feature type="binding site" evidence="12">
    <location>
        <position position="125"/>
    </location>
    <ligand>
        <name>S-adenosyl-L-methionine</name>
        <dbReference type="ChEBI" id="CHEBI:59789"/>
    </ligand>
</feature>
<dbReference type="SFLD" id="SFLDS00029">
    <property type="entry name" value="Radical_SAM"/>
    <property type="match status" value="1"/>
</dbReference>
<feature type="binding site" evidence="12">
    <location>
        <position position="27"/>
    </location>
    <ligand>
        <name>[4Fe-4S] cluster</name>
        <dbReference type="ChEBI" id="CHEBI:49883"/>
        <label>1</label>
        <note>4Fe-4S-S-AdoMet</note>
    </ligand>
</feature>
<dbReference type="UniPathway" id="UPA00344"/>
<dbReference type="InterPro" id="IPR007197">
    <property type="entry name" value="rSAM"/>
</dbReference>
<dbReference type="GO" id="GO:0061799">
    <property type="term" value="F:cyclic pyranopterin monophosphate synthase activity"/>
    <property type="evidence" value="ECO:0007669"/>
    <property type="project" value="TreeGrafter"/>
</dbReference>
<evidence type="ECO:0000256" key="1">
    <source>
        <dbReference type="ARBA" id="ARBA00012167"/>
    </source>
</evidence>
<dbReference type="PANTHER" id="PTHR22960:SF0">
    <property type="entry name" value="MOLYBDENUM COFACTOR BIOSYNTHESIS PROTEIN 1"/>
    <property type="match status" value="1"/>
</dbReference>
<evidence type="ECO:0000259" key="13">
    <source>
        <dbReference type="PROSITE" id="PS51918"/>
    </source>
</evidence>
<evidence type="ECO:0000256" key="9">
    <source>
        <dbReference type="ARBA" id="ARBA00023150"/>
    </source>
</evidence>
<comment type="cofactor">
    <cofactor evidence="12">
        <name>[4Fe-4S] cluster</name>
        <dbReference type="ChEBI" id="CHEBI:49883"/>
    </cofactor>
    <text evidence="12">Binds 2 [4Fe-4S] clusters. Binds 1 [4Fe-4S] cluster coordinated with 3 cysteines and an exchangeable S-adenosyl-L-methionine and 1 [4Fe-4S] cluster coordinated with 3 cysteines and the GTP-derived substrate.</text>
</comment>
<evidence type="ECO:0000256" key="11">
    <source>
        <dbReference type="ARBA" id="ARBA00048697"/>
    </source>
</evidence>
<evidence type="ECO:0000256" key="3">
    <source>
        <dbReference type="ARBA" id="ARBA00022691"/>
    </source>
</evidence>
<dbReference type="SMART" id="SM00729">
    <property type="entry name" value="Elp3"/>
    <property type="match status" value="1"/>
</dbReference>
<feature type="binding site" evidence="12">
    <location>
        <position position="196"/>
    </location>
    <ligand>
        <name>S-adenosyl-L-methionine</name>
        <dbReference type="ChEBI" id="CHEBI:59789"/>
    </ligand>
</feature>
<comment type="function">
    <text evidence="12">Catalyzes the cyclization of GTP to (8S)-3',8-cyclo-7,8-dihydroguanosine 5'-triphosphate.</text>
</comment>
<evidence type="ECO:0000313" key="14">
    <source>
        <dbReference type="EMBL" id="SMF66591.1"/>
    </source>
</evidence>
<evidence type="ECO:0000256" key="4">
    <source>
        <dbReference type="ARBA" id="ARBA00022723"/>
    </source>
</evidence>
<evidence type="ECO:0000256" key="10">
    <source>
        <dbReference type="ARBA" id="ARBA00023239"/>
    </source>
</evidence>
<feature type="binding site" evidence="12">
    <location>
        <position position="33"/>
    </location>
    <ligand>
        <name>S-adenosyl-L-methionine</name>
        <dbReference type="ChEBI" id="CHEBI:59789"/>
    </ligand>
</feature>
<name>A0A1X7GBP2_9BACL</name>
<feature type="binding site" evidence="12">
    <location>
        <position position="101"/>
    </location>
    <ligand>
        <name>GTP</name>
        <dbReference type="ChEBI" id="CHEBI:37565"/>
    </ligand>
</feature>
<dbReference type="CDD" id="cd21117">
    <property type="entry name" value="Twitch_MoaA"/>
    <property type="match status" value="1"/>
</dbReference>
<feature type="binding site" evidence="12">
    <location>
        <position position="264"/>
    </location>
    <ligand>
        <name>[4Fe-4S] cluster</name>
        <dbReference type="ChEBI" id="CHEBI:49883"/>
        <label>2</label>
        <note>4Fe-4S-substrate</note>
    </ligand>
</feature>
<keyword evidence="5 12" id="KW-0547">Nucleotide-binding</keyword>
<dbReference type="SFLD" id="SFLDG01386">
    <property type="entry name" value="main_SPASM_domain-containing"/>
    <property type="match status" value="1"/>
</dbReference>
<dbReference type="Proteomes" id="UP000192940">
    <property type="component" value="Chromosome I"/>
</dbReference>
<evidence type="ECO:0000256" key="2">
    <source>
        <dbReference type="ARBA" id="ARBA00022485"/>
    </source>
</evidence>
<dbReference type="PANTHER" id="PTHR22960">
    <property type="entry name" value="MOLYBDOPTERIN COFACTOR SYNTHESIS PROTEIN A"/>
    <property type="match status" value="1"/>
</dbReference>
<proteinExistence type="inferred from homology"/>
<dbReference type="PROSITE" id="PS51918">
    <property type="entry name" value="RADICAL_SAM"/>
    <property type="match status" value="1"/>
</dbReference>
<feature type="binding site" evidence="12">
    <location>
        <position position="278"/>
    </location>
    <ligand>
        <name>[4Fe-4S] cluster</name>
        <dbReference type="ChEBI" id="CHEBI:49883"/>
        <label>2</label>
        <note>4Fe-4S-substrate</note>
    </ligand>
</feature>
<dbReference type="STRING" id="1313296.SAMN05661091_0272"/>
<dbReference type="InterPro" id="IPR006638">
    <property type="entry name" value="Elp3/MiaA/NifB-like_rSAM"/>
</dbReference>
<comment type="catalytic activity">
    <reaction evidence="11 12">
        <text>GTP + AH2 + S-adenosyl-L-methionine = (8S)-3',8-cyclo-7,8-dihydroguanosine 5'-triphosphate + 5'-deoxyadenosine + L-methionine + A + H(+)</text>
        <dbReference type="Rhea" id="RHEA:49576"/>
        <dbReference type="ChEBI" id="CHEBI:13193"/>
        <dbReference type="ChEBI" id="CHEBI:15378"/>
        <dbReference type="ChEBI" id="CHEBI:17319"/>
        <dbReference type="ChEBI" id="CHEBI:17499"/>
        <dbReference type="ChEBI" id="CHEBI:37565"/>
        <dbReference type="ChEBI" id="CHEBI:57844"/>
        <dbReference type="ChEBI" id="CHEBI:59789"/>
        <dbReference type="ChEBI" id="CHEBI:131766"/>
        <dbReference type="EC" id="4.1.99.22"/>
    </reaction>
</comment>
<evidence type="ECO:0000256" key="12">
    <source>
        <dbReference type="HAMAP-Rule" id="MF_01225"/>
    </source>
</evidence>
<feature type="binding site" evidence="12">
    <location>
        <position position="34"/>
    </location>
    <ligand>
        <name>[4Fe-4S] cluster</name>
        <dbReference type="ChEBI" id="CHEBI:49883"/>
        <label>1</label>
        <note>4Fe-4S-S-AdoMet</note>
    </ligand>
</feature>
<dbReference type="EC" id="4.1.99.22" evidence="1 12"/>
<dbReference type="AlphaFoldDB" id="A0A1X7GBP2"/>
<dbReference type="SFLD" id="SFLDG01067">
    <property type="entry name" value="SPASM/twitch_domain_containing"/>
    <property type="match status" value="1"/>
</dbReference>
<dbReference type="Gene3D" id="3.20.20.70">
    <property type="entry name" value="Aldolase class I"/>
    <property type="match status" value="1"/>
</dbReference>
<keyword evidence="10 12" id="KW-0456">Lyase</keyword>
<dbReference type="NCBIfam" id="NF001199">
    <property type="entry name" value="PRK00164.2-1"/>
    <property type="match status" value="1"/>
</dbReference>
<protein>
    <recommendedName>
        <fullName evidence="1 12">GTP 3',8-cyclase</fullName>
        <ecNumber evidence="1 12">4.1.99.22</ecNumber>
    </recommendedName>
    <alternativeName>
        <fullName evidence="12">Molybdenum cofactor biosynthesis protein A</fullName>
    </alternativeName>
</protein>
<dbReference type="Pfam" id="PF06463">
    <property type="entry name" value="Mob_synth_C"/>
    <property type="match status" value="1"/>
</dbReference>
<feature type="binding site" evidence="12">
    <location>
        <position position="162"/>
    </location>
    <ligand>
        <name>GTP</name>
        <dbReference type="ChEBI" id="CHEBI:37565"/>
    </ligand>
</feature>
<dbReference type="InterPro" id="IPR040064">
    <property type="entry name" value="MoaA-like"/>
</dbReference>
<dbReference type="GO" id="GO:0006777">
    <property type="term" value="P:Mo-molybdopterin cofactor biosynthetic process"/>
    <property type="evidence" value="ECO:0007669"/>
    <property type="project" value="UniProtKB-UniRule"/>
</dbReference>
<dbReference type="PROSITE" id="PS01305">
    <property type="entry name" value="MOAA_NIFB_PQQE"/>
    <property type="match status" value="1"/>
</dbReference>
<evidence type="ECO:0000256" key="8">
    <source>
        <dbReference type="ARBA" id="ARBA00023134"/>
    </source>
</evidence>
<dbReference type="InterPro" id="IPR010505">
    <property type="entry name" value="MoaA_twitch"/>
</dbReference>
<feature type="binding site" evidence="12">
    <location>
        <position position="31"/>
    </location>
    <ligand>
        <name>[4Fe-4S] cluster</name>
        <dbReference type="ChEBI" id="CHEBI:49883"/>
        <label>1</label>
        <note>4Fe-4S-S-AdoMet</note>
    </ligand>
</feature>
<organism evidence="14 15">
    <name type="scientific">Paenibacillus uliginis N3/975</name>
    <dbReference type="NCBI Taxonomy" id="1313296"/>
    <lineage>
        <taxon>Bacteria</taxon>
        <taxon>Bacillati</taxon>
        <taxon>Bacillota</taxon>
        <taxon>Bacilli</taxon>
        <taxon>Bacillales</taxon>
        <taxon>Paenibacillaceae</taxon>
        <taxon>Paenibacillus</taxon>
    </lineage>
</organism>
<accession>A0A1X7GBP2</accession>
<dbReference type="CDD" id="cd01335">
    <property type="entry name" value="Radical_SAM"/>
    <property type="match status" value="1"/>
</dbReference>
<dbReference type="InterPro" id="IPR000385">
    <property type="entry name" value="MoaA_NifB_PqqE_Fe-S-bd_CS"/>
</dbReference>
<dbReference type="InterPro" id="IPR058240">
    <property type="entry name" value="rSAM_sf"/>
</dbReference>
<feature type="binding site" evidence="12">
    <location>
        <position position="74"/>
    </location>
    <ligand>
        <name>S-adenosyl-L-methionine</name>
        <dbReference type="ChEBI" id="CHEBI:59789"/>
    </ligand>
</feature>
<dbReference type="EMBL" id="LT840184">
    <property type="protein sequence ID" value="SMF66591.1"/>
    <property type="molecule type" value="Genomic_DNA"/>
</dbReference>
<keyword evidence="15" id="KW-1185">Reference proteome</keyword>